<proteinExistence type="predicted"/>
<dbReference type="AlphaFoldDB" id="A0A2T3Z131"/>
<dbReference type="SMART" id="SM00256">
    <property type="entry name" value="FBOX"/>
    <property type="match status" value="1"/>
</dbReference>
<keyword evidence="1" id="KW-0677">Repeat</keyword>
<dbReference type="Pfam" id="PF12937">
    <property type="entry name" value="F-box-like"/>
    <property type="match status" value="1"/>
</dbReference>
<dbReference type="EMBL" id="KZ679265">
    <property type="protein sequence ID" value="PTB38518.1"/>
    <property type="molecule type" value="Genomic_DNA"/>
</dbReference>
<dbReference type="STRING" id="1042311.A0A2T3Z131"/>
<dbReference type="Gene3D" id="6.10.140.2040">
    <property type="match status" value="1"/>
</dbReference>
<evidence type="ECO:0000256" key="1">
    <source>
        <dbReference type="ARBA" id="ARBA00022737"/>
    </source>
</evidence>
<keyword evidence="5" id="KW-1185">Reference proteome</keyword>
<accession>A0A2T3Z131</accession>
<feature type="region of interest" description="Disordered" evidence="2">
    <location>
        <begin position="286"/>
        <end position="306"/>
    </location>
</feature>
<reference evidence="4 5" key="1">
    <citation type="submission" date="2016-07" db="EMBL/GenBank/DDBJ databases">
        <title>Multiple horizontal gene transfer events from other fungi enriched the ability of initially mycotrophic Trichoderma (Ascomycota) to feed on dead plant biomass.</title>
        <authorList>
            <consortium name="DOE Joint Genome Institute"/>
            <person name="Aerts A."/>
            <person name="Atanasova L."/>
            <person name="Chenthamara K."/>
            <person name="Zhang J."/>
            <person name="Grujic M."/>
            <person name="Henrissat B."/>
            <person name="Kuo A."/>
            <person name="Salamov A."/>
            <person name="Lipzen A."/>
            <person name="Labutti K."/>
            <person name="Barry K."/>
            <person name="Miao Y."/>
            <person name="Rahimi M.J."/>
            <person name="Shen Q."/>
            <person name="Grigoriev I.V."/>
            <person name="Kubicek C.P."/>
            <person name="Druzhinina I.S."/>
        </authorList>
    </citation>
    <scope>NUCLEOTIDE SEQUENCE [LARGE SCALE GENOMIC DNA]</scope>
    <source>
        <strain evidence="4 5">CBS 433.97</strain>
    </source>
</reference>
<gene>
    <name evidence="4" type="ORF">M441DRAFT_146119</name>
</gene>
<feature type="domain" description="F-box" evidence="3">
    <location>
        <begin position="94"/>
        <end position="141"/>
    </location>
</feature>
<sequence length="306" mass="33644">MASSTPQEAQSAAQAQAQLQLPLRLSTPGGCCMDGASSHAAVALTTQNSCHSATSASGSEDVFSALSGLRDGQEPSSAAAAAAAAAALSSVWSPPCLETLPSEVLAHIAGFLDVDDLLRASRTCHRLRTISLDPLLHYYRLRDARFLLPPLLNSPCRPSLTELMSRSIFLTNNTVISRRLARSLVSIRLSRRLASRPSAKDLVQRSVLPQECVPGMFPVHVAPGLVAKRKAIEKERLKDGLRQWISGKWKGEVKEREEGVRRYDEIRGTGRVWRLRRFWERMSHGELSAHQNESSRGRMESQTGWQ</sequence>
<dbReference type="Gene3D" id="1.20.1280.50">
    <property type="match status" value="1"/>
</dbReference>
<evidence type="ECO:0000313" key="4">
    <source>
        <dbReference type="EMBL" id="PTB38518.1"/>
    </source>
</evidence>
<dbReference type="Proteomes" id="UP000240493">
    <property type="component" value="Unassembled WGS sequence"/>
</dbReference>
<protein>
    <recommendedName>
        <fullName evidence="3">F-box domain-containing protein</fullName>
    </recommendedName>
</protein>
<name>A0A2T3Z131_TRIA4</name>
<evidence type="ECO:0000256" key="2">
    <source>
        <dbReference type="SAM" id="MobiDB-lite"/>
    </source>
</evidence>
<dbReference type="SMART" id="SM00707">
    <property type="entry name" value="RPEL"/>
    <property type="match status" value="1"/>
</dbReference>
<dbReference type="OrthoDB" id="3219396at2759"/>
<dbReference type="InterPro" id="IPR036047">
    <property type="entry name" value="F-box-like_dom_sf"/>
</dbReference>
<dbReference type="SUPFAM" id="SSF81383">
    <property type="entry name" value="F-box domain"/>
    <property type="match status" value="1"/>
</dbReference>
<organism evidence="4 5">
    <name type="scientific">Trichoderma asperellum (strain ATCC 204424 / CBS 433.97 / NBRC 101777)</name>
    <dbReference type="NCBI Taxonomy" id="1042311"/>
    <lineage>
        <taxon>Eukaryota</taxon>
        <taxon>Fungi</taxon>
        <taxon>Dikarya</taxon>
        <taxon>Ascomycota</taxon>
        <taxon>Pezizomycotina</taxon>
        <taxon>Sordariomycetes</taxon>
        <taxon>Hypocreomycetidae</taxon>
        <taxon>Hypocreales</taxon>
        <taxon>Hypocreaceae</taxon>
        <taxon>Trichoderma</taxon>
    </lineage>
</organism>
<evidence type="ECO:0000259" key="3">
    <source>
        <dbReference type="PROSITE" id="PS50181"/>
    </source>
</evidence>
<dbReference type="InterPro" id="IPR004018">
    <property type="entry name" value="RPEL_repeat"/>
</dbReference>
<dbReference type="PROSITE" id="PS50181">
    <property type="entry name" value="FBOX"/>
    <property type="match status" value="1"/>
</dbReference>
<evidence type="ECO:0000313" key="5">
    <source>
        <dbReference type="Proteomes" id="UP000240493"/>
    </source>
</evidence>
<dbReference type="InterPro" id="IPR001810">
    <property type="entry name" value="F-box_dom"/>
</dbReference>